<accession>A0ABR3ZG19</accession>
<keyword evidence="6" id="KW-0788">Thiol protease</keyword>
<dbReference type="EMBL" id="JAWCUI010000013">
    <property type="protein sequence ID" value="KAL1899114.1"/>
    <property type="molecule type" value="Genomic_DNA"/>
</dbReference>
<evidence type="ECO:0000256" key="5">
    <source>
        <dbReference type="ARBA" id="ARBA00022801"/>
    </source>
</evidence>
<feature type="domain" description="UCH catalytic" evidence="10">
    <location>
        <begin position="122"/>
        <end position="362"/>
    </location>
</feature>
<evidence type="ECO:0000256" key="1">
    <source>
        <dbReference type="ARBA" id="ARBA00000707"/>
    </source>
</evidence>
<feature type="region of interest" description="Disordered" evidence="9">
    <location>
        <begin position="1"/>
        <end position="78"/>
    </location>
</feature>
<evidence type="ECO:0000259" key="10">
    <source>
        <dbReference type="PROSITE" id="PS52048"/>
    </source>
</evidence>
<reference evidence="11 12" key="1">
    <citation type="journal article" date="2024" name="IMA Fungus">
        <title>IMA Genome - F19 : A genome assembly and annotation guide to empower mycologists, including annotated draft genome sequences of Ceratocystis pirilliformis, Diaporthe australafricana, Fusarium ophioides, Paecilomyces lecythidis, and Sporothrix stenoceras.</title>
        <authorList>
            <person name="Aylward J."/>
            <person name="Wilson A.M."/>
            <person name="Visagie C.M."/>
            <person name="Spraker J."/>
            <person name="Barnes I."/>
            <person name="Buitendag C."/>
            <person name="Ceriani C."/>
            <person name="Del Mar Angel L."/>
            <person name="du Plessis D."/>
            <person name="Fuchs T."/>
            <person name="Gasser K."/>
            <person name="Kramer D."/>
            <person name="Li W."/>
            <person name="Munsamy K."/>
            <person name="Piso A."/>
            <person name="Price J.L."/>
            <person name="Sonnekus B."/>
            <person name="Thomas C."/>
            <person name="van der Nest A."/>
            <person name="van Dijk A."/>
            <person name="van Heerden A."/>
            <person name="van Vuuren N."/>
            <person name="Yilmaz N."/>
            <person name="Duong T.A."/>
            <person name="van der Merwe N.A."/>
            <person name="Wingfield M.J."/>
            <person name="Wingfield B.D."/>
        </authorList>
    </citation>
    <scope>NUCLEOTIDE SEQUENCE [LARGE SCALE GENOMIC DNA]</scope>
    <source>
        <strain evidence="11 12">CMW 5346</strain>
    </source>
</reference>
<proteinExistence type="inferred from homology"/>
<dbReference type="PROSITE" id="PS52049">
    <property type="entry name" value="ULD"/>
    <property type="match status" value="1"/>
</dbReference>
<keyword evidence="12" id="KW-1185">Reference proteome</keyword>
<dbReference type="PROSITE" id="PS52048">
    <property type="entry name" value="UCH_DOMAIN"/>
    <property type="match status" value="1"/>
</dbReference>
<comment type="catalytic activity">
    <reaction evidence="1">
        <text>Thiol-dependent hydrolysis of ester, thioester, amide, peptide and isopeptide bonds formed by the C-terminal Gly of ubiquitin (a 76-residue protein attached to proteins as an intracellular targeting signal).</text>
        <dbReference type="EC" id="3.4.19.12"/>
    </reaction>
</comment>
<evidence type="ECO:0000256" key="7">
    <source>
        <dbReference type="PROSITE-ProRule" id="PRU01393"/>
    </source>
</evidence>
<dbReference type="Pfam" id="PF01088">
    <property type="entry name" value="Peptidase_C12"/>
    <property type="match status" value="1"/>
</dbReference>
<keyword evidence="3" id="KW-0645">Protease</keyword>
<dbReference type="PANTHER" id="PTHR10589:SF29">
    <property type="entry name" value="UBIQUITIN CARBOXYL-TERMINAL HYDROLASE"/>
    <property type="match status" value="1"/>
</dbReference>
<dbReference type="PANTHER" id="PTHR10589">
    <property type="entry name" value="UBIQUITIN CARBOXYL-TERMINAL HYDROLASE"/>
    <property type="match status" value="1"/>
</dbReference>
<comment type="caution">
    <text evidence="11">The sequence shown here is derived from an EMBL/GenBank/DDBJ whole genome shotgun (WGS) entry which is preliminary data.</text>
</comment>
<name>A0ABR3ZG19_9PEZI</name>
<comment type="similarity">
    <text evidence="7">Belongs to the peptidase C12 family.</text>
</comment>
<dbReference type="SUPFAM" id="SSF54001">
    <property type="entry name" value="Cysteine proteinases"/>
    <property type="match status" value="1"/>
</dbReference>
<evidence type="ECO:0000256" key="4">
    <source>
        <dbReference type="ARBA" id="ARBA00022786"/>
    </source>
</evidence>
<dbReference type="Proteomes" id="UP001583186">
    <property type="component" value="Unassembled WGS sequence"/>
</dbReference>
<dbReference type="EC" id="3.4.19.12" evidence="2"/>
<comment type="caution">
    <text evidence="7">Lacks conserved residue(s) required for the propagation of feature annotation.</text>
</comment>
<evidence type="ECO:0000256" key="8">
    <source>
        <dbReference type="PROSITE-ProRule" id="PRU01394"/>
    </source>
</evidence>
<dbReference type="InterPro" id="IPR036959">
    <property type="entry name" value="Peptidase_C12_UCH_sf"/>
</dbReference>
<dbReference type="Gene3D" id="3.40.532.10">
    <property type="entry name" value="Peptidase C12, ubiquitin carboxyl-terminal hydrolase"/>
    <property type="match status" value="1"/>
</dbReference>
<organism evidence="11 12">
    <name type="scientific">Sporothrix stenoceras</name>
    <dbReference type="NCBI Taxonomy" id="5173"/>
    <lineage>
        <taxon>Eukaryota</taxon>
        <taxon>Fungi</taxon>
        <taxon>Dikarya</taxon>
        <taxon>Ascomycota</taxon>
        <taxon>Pezizomycotina</taxon>
        <taxon>Sordariomycetes</taxon>
        <taxon>Sordariomycetidae</taxon>
        <taxon>Ophiostomatales</taxon>
        <taxon>Ophiostomataceae</taxon>
        <taxon>Sporothrix</taxon>
    </lineage>
</organism>
<feature type="compositionally biased region" description="Low complexity" evidence="9">
    <location>
        <begin position="372"/>
        <end position="401"/>
    </location>
</feature>
<evidence type="ECO:0000256" key="2">
    <source>
        <dbReference type="ARBA" id="ARBA00012759"/>
    </source>
</evidence>
<evidence type="ECO:0000313" key="12">
    <source>
        <dbReference type="Proteomes" id="UP001583186"/>
    </source>
</evidence>
<evidence type="ECO:0000256" key="6">
    <source>
        <dbReference type="ARBA" id="ARBA00022807"/>
    </source>
</evidence>
<gene>
    <name evidence="11" type="ORF">Sste5346_003036</name>
</gene>
<evidence type="ECO:0000256" key="9">
    <source>
        <dbReference type="SAM" id="MobiDB-lite"/>
    </source>
</evidence>
<keyword evidence="4 8" id="KW-0833">Ubl conjugation pathway</keyword>
<evidence type="ECO:0000256" key="3">
    <source>
        <dbReference type="ARBA" id="ARBA00022670"/>
    </source>
</evidence>
<dbReference type="InterPro" id="IPR001578">
    <property type="entry name" value="Peptidase_C12_UCH"/>
</dbReference>
<keyword evidence="5" id="KW-0378">Hydrolase</keyword>
<evidence type="ECO:0000313" key="11">
    <source>
        <dbReference type="EMBL" id="KAL1899114.1"/>
    </source>
</evidence>
<feature type="region of interest" description="Disordered" evidence="9">
    <location>
        <begin position="369"/>
        <end position="422"/>
    </location>
</feature>
<sequence length="458" mass="50437">MTRRRGSASTPQPAKRAKVAEDGCGILNGSANGSAAARDTPKDPPEDDAMDEPKIDLLSSPVSPSPAPRNSRPRRAAADRASAATAVIIAEDDATAAVPSEDTIHEKLFAPITETEHKAWQGWSDIESEPAFFNFILNELGVHDATIFELFGVDELSISYLPDPLGLIFLYKFVEEEEDEEHEDCPENLWFANQTTENACGTIAMLNIAMNCERLSLGDHLTRFKAATQPLHPALRGHLLSSDETIRSTHNSFARRLDMLMSDLSLKLEWAEAGKKAKRKSANNKRKRKKAADEDEAAFHFIAYVPMGTEVWELNGMQEKPLKLGTFEGDWTAMARDRIALRMANYESYDDTAVFSLLALCHTLKKVKRTDNTNGSNEESETNRTNRTNGTNGTNGDEPPTITDDDADDGGVRRAAARKGDYTPAVHSWLKKLADKGVLQRLATGEPDEPIIEVDDVG</sequence>
<protein>
    <recommendedName>
        <fullName evidence="2">ubiquitinyl hydrolase 1</fullName>
        <ecNumber evidence="2">3.4.19.12</ecNumber>
    </recommendedName>
</protein>
<dbReference type="InterPro" id="IPR038765">
    <property type="entry name" value="Papain-like_cys_pep_sf"/>
</dbReference>